<proteinExistence type="predicted"/>
<organism evidence="1 2">
    <name type="scientific">Oribacterium parvum</name>
    <dbReference type="NCBI Taxonomy" id="1501329"/>
    <lineage>
        <taxon>Bacteria</taxon>
        <taxon>Bacillati</taxon>
        <taxon>Bacillota</taxon>
        <taxon>Clostridia</taxon>
        <taxon>Lachnospirales</taxon>
        <taxon>Lachnospiraceae</taxon>
        <taxon>Oribacterium</taxon>
    </lineage>
</organism>
<sequence>MKFKDMQYERIPVEKIAEEATALIKELKDAKNFSDADATFIKNENLQKHVETMANLTHIRHSINTEDRFYDEEENYWNNAAPKIQEYKQEWIKTLLLSPFKKDFEKKYGSIVFTNAEMDLKTFSPEIIPDLQKENELVTAYEKLLASAQISFEGKSYTISQISPFKNDRDDSRRLSAWKAEGQWYKENQKELDSLYDQLVALRTKMGKKLGYKDFTELGYYRMQRNCYDKKDVEKFREAVQKYLVPLAAKVYEKQAKRLGKSYPLSFSDAAMEFRSGNPKPAGTPDEIVAAGKKFYDWLSPETSEFFNHMIQDELMDLLSTKGKQGGGYCTSIPDYKTPFIFANFNGTMHDIDVITHEAGHAFAAYLNRDRVPFATIWPGMEACEVHSMSMEFFGEAFSEAFFGKDARKYNYSHLAGALTFIPYGTMVDHFQHIVYENPSLSPKERHAEWKKLVQIYQPWLKLDGEIPFYSEGEGWQRQHHIYSMPFYYIDYCLAQTVALEFWNKIQKDQKDAWKHYMDYTKQGGSVVFTELLKNAGMESPFEESCLRGICETAAKYLSDYDLTGIE</sequence>
<reference evidence="1" key="1">
    <citation type="submission" date="2020-04" db="EMBL/GenBank/DDBJ databases">
        <title>Deep metagenomics examines the oral microbiome during advanced dental caries in children, revealing novel taxa and co-occurrences with host molecules.</title>
        <authorList>
            <person name="Baker J.L."/>
            <person name="Morton J.T."/>
            <person name="Dinis M."/>
            <person name="Alvarez R."/>
            <person name="Tran N.C."/>
            <person name="Knight R."/>
            <person name="Edlund A."/>
        </authorList>
    </citation>
    <scope>NUCLEOTIDE SEQUENCE</scope>
    <source>
        <strain evidence="1">JCVI_24_bin.2</strain>
    </source>
</reference>
<dbReference type="SUPFAM" id="SSF55486">
    <property type="entry name" value="Metalloproteases ('zincins'), catalytic domain"/>
    <property type="match status" value="1"/>
</dbReference>
<dbReference type="AlphaFoldDB" id="A0A930GYP1"/>
<dbReference type="Proteomes" id="UP000709351">
    <property type="component" value="Unassembled WGS sequence"/>
</dbReference>
<dbReference type="Gene3D" id="1.10.1370.30">
    <property type="match status" value="1"/>
</dbReference>
<gene>
    <name evidence="1" type="ORF">HXM93_00150</name>
</gene>
<evidence type="ECO:0000313" key="2">
    <source>
        <dbReference type="Proteomes" id="UP000709351"/>
    </source>
</evidence>
<name>A0A930GYP1_9FIRM</name>
<accession>A0A930GYP1</accession>
<protein>
    <submittedName>
        <fullName evidence="1">M3 family oligoendopeptidase</fullName>
    </submittedName>
</protein>
<dbReference type="EMBL" id="JABZRD010000004">
    <property type="protein sequence ID" value="MBF1282933.1"/>
    <property type="molecule type" value="Genomic_DNA"/>
</dbReference>
<dbReference type="CDD" id="cd09606">
    <property type="entry name" value="M3B_PepF"/>
    <property type="match status" value="1"/>
</dbReference>
<dbReference type="NCBIfam" id="TIGR02289">
    <property type="entry name" value="M3_not_pepF"/>
    <property type="match status" value="1"/>
</dbReference>
<evidence type="ECO:0000313" key="1">
    <source>
        <dbReference type="EMBL" id="MBF1282933.1"/>
    </source>
</evidence>
<comment type="caution">
    <text evidence="1">The sequence shown here is derived from an EMBL/GenBank/DDBJ whole genome shotgun (WGS) entry which is preliminary data.</text>
</comment>
<dbReference type="InterPro" id="IPR011976">
    <property type="entry name" value="Pept_M3B_oligopep-rel"/>
</dbReference>